<evidence type="ECO:0000256" key="1">
    <source>
        <dbReference type="SAM" id="MobiDB-lite"/>
    </source>
</evidence>
<dbReference type="EMBL" id="CAMXCT020001328">
    <property type="protein sequence ID" value="CAL1142415.1"/>
    <property type="molecule type" value="Genomic_DNA"/>
</dbReference>
<accession>A0A9P1CCE2</accession>
<dbReference type="EMBL" id="CAMXCT010001328">
    <property type="protein sequence ID" value="CAI3989040.1"/>
    <property type="molecule type" value="Genomic_DNA"/>
</dbReference>
<dbReference type="EMBL" id="CAMXCT030001328">
    <property type="protein sequence ID" value="CAL4776352.1"/>
    <property type="molecule type" value="Genomic_DNA"/>
</dbReference>
<dbReference type="OrthoDB" id="166018at2759"/>
<gene>
    <name evidence="2" type="ORF">C1SCF055_LOCUS16139</name>
</gene>
<dbReference type="PANTHER" id="PTHR38899:SF1">
    <property type="entry name" value="PROTEIN KINASE"/>
    <property type="match status" value="1"/>
</dbReference>
<proteinExistence type="predicted"/>
<sequence length="389" mass="42741">MGANTSAHHGELLEPYWCNMDQRPLPPGMNAGSYAQEVYPPGGRFAAPPGPAMDFQPGHPYREDPWLRAPTLQPSGASFRAREPPRAETPAAFRGGLDRDAPLMPSFQALAYGRDPFDESFHSKTRFASFSDRDRAFESLSTASTAESFRYPSLGSPLSPPASKPSTLLIFDWDDTLMCSSALNAGNFQPHQFVQLETLVEQVLTTSMRLGETVIVTNADQLWVTESTRRFLPRVLPLLSRIHVVSARKLFEQSWPGDVFAWKREAFREVIVPWQSTAMAPGGMHLVVLGDSAAEMEAAHSSLVGLVSPSAVKTVKFKEMPSAEELLEQLRLINQELPIIVAEDRSSNRNLASQLWLQSPSAPSTLPPTAYGTMSFGGRFGMPLSAPII</sequence>
<evidence type="ECO:0000313" key="2">
    <source>
        <dbReference type="EMBL" id="CAI3989040.1"/>
    </source>
</evidence>
<feature type="region of interest" description="Disordered" evidence="1">
    <location>
        <begin position="28"/>
        <end position="56"/>
    </location>
</feature>
<name>A0A9P1CCE2_9DINO</name>
<dbReference type="PANTHER" id="PTHR38899">
    <property type="entry name" value="DOMAIN OOKINETE PROTEIN, PUTATIVE-RELATED"/>
    <property type="match status" value="1"/>
</dbReference>
<evidence type="ECO:0000313" key="4">
    <source>
        <dbReference type="Proteomes" id="UP001152797"/>
    </source>
</evidence>
<protein>
    <submittedName>
        <fullName evidence="2">Uncharacterized protein</fullName>
    </submittedName>
</protein>
<dbReference type="Proteomes" id="UP001152797">
    <property type="component" value="Unassembled WGS sequence"/>
</dbReference>
<reference evidence="2" key="1">
    <citation type="submission" date="2022-10" db="EMBL/GenBank/DDBJ databases">
        <authorList>
            <person name="Chen Y."/>
            <person name="Dougan E. K."/>
            <person name="Chan C."/>
            <person name="Rhodes N."/>
            <person name="Thang M."/>
        </authorList>
    </citation>
    <scope>NUCLEOTIDE SEQUENCE</scope>
</reference>
<comment type="caution">
    <text evidence="2">The sequence shown here is derived from an EMBL/GenBank/DDBJ whole genome shotgun (WGS) entry which is preliminary data.</text>
</comment>
<reference evidence="3" key="2">
    <citation type="submission" date="2024-04" db="EMBL/GenBank/DDBJ databases">
        <authorList>
            <person name="Chen Y."/>
            <person name="Shah S."/>
            <person name="Dougan E. K."/>
            <person name="Thang M."/>
            <person name="Chan C."/>
        </authorList>
    </citation>
    <scope>NUCLEOTIDE SEQUENCE [LARGE SCALE GENOMIC DNA]</scope>
</reference>
<organism evidence="2">
    <name type="scientific">Cladocopium goreaui</name>
    <dbReference type="NCBI Taxonomy" id="2562237"/>
    <lineage>
        <taxon>Eukaryota</taxon>
        <taxon>Sar</taxon>
        <taxon>Alveolata</taxon>
        <taxon>Dinophyceae</taxon>
        <taxon>Suessiales</taxon>
        <taxon>Symbiodiniaceae</taxon>
        <taxon>Cladocopium</taxon>
    </lineage>
</organism>
<evidence type="ECO:0000313" key="3">
    <source>
        <dbReference type="EMBL" id="CAL1142415.1"/>
    </source>
</evidence>
<keyword evidence="4" id="KW-1185">Reference proteome</keyword>
<dbReference type="AlphaFoldDB" id="A0A9P1CCE2"/>